<dbReference type="RefSeq" id="XP_013954679.1">
    <property type="nucleotide sequence ID" value="XM_014099204.1"/>
</dbReference>
<evidence type="ECO:0000256" key="8">
    <source>
        <dbReference type="PIRSR" id="PIRSR602403-1"/>
    </source>
</evidence>
<keyword evidence="4 8" id="KW-0479">Metal-binding</keyword>
<evidence type="ECO:0000256" key="7">
    <source>
        <dbReference type="ARBA" id="ARBA00023033"/>
    </source>
</evidence>
<evidence type="ECO:0008006" key="13">
    <source>
        <dbReference type="Google" id="ProtNLM"/>
    </source>
</evidence>
<dbReference type="InterPro" id="IPR002403">
    <property type="entry name" value="Cyt_P450_E_grp-IV"/>
</dbReference>
<dbReference type="InParanoid" id="G9MY60"/>
<comment type="similarity">
    <text evidence="2 9">Belongs to the cytochrome P450 family.</text>
</comment>
<keyword evidence="10" id="KW-1133">Transmembrane helix</keyword>
<dbReference type="EMBL" id="ABDF02000079">
    <property type="protein sequence ID" value="EHK20482.1"/>
    <property type="molecule type" value="Genomic_DNA"/>
</dbReference>
<dbReference type="GO" id="GO:0016705">
    <property type="term" value="F:oxidoreductase activity, acting on paired donors, with incorporation or reduction of molecular oxygen"/>
    <property type="evidence" value="ECO:0007669"/>
    <property type="project" value="InterPro"/>
</dbReference>
<dbReference type="GO" id="GO:0020037">
    <property type="term" value="F:heme binding"/>
    <property type="evidence" value="ECO:0007669"/>
    <property type="project" value="InterPro"/>
</dbReference>
<evidence type="ECO:0000256" key="2">
    <source>
        <dbReference type="ARBA" id="ARBA00010617"/>
    </source>
</evidence>
<sequence>MAPVDTFLAYVDDYRDWTKYVVFAVIIVILYQHLFATSYPNGLPLVGERPGAKWFSLRTRWRYYVDCRGLYQEAYENFIKKGKTVLVPGFGTRTEIIMPQSSLPWVLQQADDVLNVQKAFLEINQTKYSLADERYWADGWQFHLVKTHLNPILQNLTVGLNEELGYAFDKYFGTDAENWTELPLQSTIRKVVAAAASRFTVGLPLCRDEEYLTTTYKIIDGFMLNAAATSTTPRWLRPIVGRLVSAHTLRNVEKIKKIWEPLYRERLQTLEKPEDDPNQPRDHLQIMMRYASTERRDELPDLHVMTKRLCAANFASMHQTAITVTNMVLNIIGSDAEYNTLAELREEMSEIWKSEKPEWNKTTIAQMIKTDSVARETLRVNLFGNRTLFRKVLKEGVTTQDGIELPKDCLISFFSQPVQVDAEKFVNPLKYDPFRFSRQREAAPAEDGKPGLTSLSFVSTSTSFLPWGHGKHACPGRFLVDFEVKMMVAYLLRHYDIEFPDQYGGKRPPNVWLAEVGMPPIGVKIKVKRRQVPY</sequence>
<dbReference type="Gene3D" id="1.10.630.10">
    <property type="entry name" value="Cytochrome P450"/>
    <property type="match status" value="1"/>
</dbReference>
<dbReference type="Proteomes" id="UP000007115">
    <property type="component" value="Unassembled WGS sequence"/>
</dbReference>
<evidence type="ECO:0000256" key="5">
    <source>
        <dbReference type="ARBA" id="ARBA00023002"/>
    </source>
</evidence>
<accession>G9MY60</accession>
<keyword evidence="6 8" id="KW-0408">Iron</keyword>
<evidence type="ECO:0000313" key="12">
    <source>
        <dbReference type="Proteomes" id="UP000007115"/>
    </source>
</evidence>
<dbReference type="CDD" id="cd11041">
    <property type="entry name" value="CYP503A1-like"/>
    <property type="match status" value="1"/>
</dbReference>
<keyword evidence="7 9" id="KW-0503">Monooxygenase</keyword>
<dbReference type="GO" id="GO:0004497">
    <property type="term" value="F:monooxygenase activity"/>
    <property type="evidence" value="ECO:0007669"/>
    <property type="project" value="UniProtKB-KW"/>
</dbReference>
<keyword evidence="3 8" id="KW-0349">Heme</keyword>
<dbReference type="HOGENOM" id="CLU_022195_9_0_1"/>
<dbReference type="Pfam" id="PF00067">
    <property type="entry name" value="p450"/>
    <property type="match status" value="1"/>
</dbReference>
<dbReference type="InterPro" id="IPR017972">
    <property type="entry name" value="Cyt_P450_CS"/>
</dbReference>
<dbReference type="eggNOG" id="KOG0684">
    <property type="taxonomic scope" value="Eukaryota"/>
</dbReference>
<keyword evidence="5 9" id="KW-0560">Oxidoreductase</keyword>
<dbReference type="GO" id="GO:0005506">
    <property type="term" value="F:iron ion binding"/>
    <property type="evidence" value="ECO:0007669"/>
    <property type="project" value="InterPro"/>
</dbReference>
<dbReference type="SUPFAM" id="SSF48264">
    <property type="entry name" value="Cytochrome P450"/>
    <property type="match status" value="1"/>
</dbReference>
<reference evidence="11 12" key="1">
    <citation type="journal article" date="2011" name="Genome Biol.">
        <title>Comparative genome sequence analysis underscores mycoparasitism as the ancestral life style of Trichoderma.</title>
        <authorList>
            <person name="Kubicek C.P."/>
            <person name="Herrera-Estrella A."/>
            <person name="Seidl-Seiboth V."/>
            <person name="Martinez D.A."/>
            <person name="Druzhinina I.S."/>
            <person name="Thon M."/>
            <person name="Zeilinger S."/>
            <person name="Casas-Flores S."/>
            <person name="Horwitz B.A."/>
            <person name="Mukherjee P.K."/>
            <person name="Mukherjee M."/>
            <person name="Kredics L."/>
            <person name="Alcaraz L.D."/>
            <person name="Aerts A."/>
            <person name="Antal Z."/>
            <person name="Atanasova L."/>
            <person name="Cervantes-Badillo M.G."/>
            <person name="Challacombe J."/>
            <person name="Chertkov O."/>
            <person name="McCluskey K."/>
            <person name="Coulpier F."/>
            <person name="Deshpande N."/>
            <person name="von Doehren H."/>
            <person name="Ebbole D.J."/>
            <person name="Esquivel-Naranjo E.U."/>
            <person name="Fekete E."/>
            <person name="Flipphi M."/>
            <person name="Glaser F."/>
            <person name="Gomez-Rodriguez E.Y."/>
            <person name="Gruber S."/>
            <person name="Han C."/>
            <person name="Henrissat B."/>
            <person name="Hermosa R."/>
            <person name="Hernandez-Onate M."/>
            <person name="Karaffa L."/>
            <person name="Kosti I."/>
            <person name="Le Crom S."/>
            <person name="Lindquist E."/>
            <person name="Lucas S."/>
            <person name="Luebeck M."/>
            <person name="Luebeck P.S."/>
            <person name="Margeot A."/>
            <person name="Metz B."/>
            <person name="Misra M."/>
            <person name="Nevalainen H."/>
            <person name="Omann M."/>
            <person name="Packer N."/>
            <person name="Perrone G."/>
            <person name="Uresti-Rivera E.E."/>
            <person name="Salamov A."/>
            <person name="Schmoll M."/>
            <person name="Seiboth B."/>
            <person name="Shapiro H."/>
            <person name="Sukno S."/>
            <person name="Tamayo-Ramos J.A."/>
            <person name="Tisch D."/>
            <person name="Wiest A."/>
            <person name="Wilkinson H.H."/>
            <person name="Zhang M."/>
            <person name="Coutinho P.M."/>
            <person name="Kenerley C.M."/>
            <person name="Monte E."/>
            <person name="Baker S.E."/>
            <person name="Grigoriev I.V."/>
        </authorList>
    </citation>
    <scope>NUCLEOTIDE SEQUENCE [LARGE SCALE GENOMIC DNA]</scope>
    <source>
        <strain evidence="12">Gv29-8 / FGSC 10586</strain>
    </source>
</reference>
<proteinExistence type="inferred from homology"/>
<evidence type="ECO:0000256" key="10">
    <source>
        <dbReference type="SAM" id="Phobius"/>
    </source>
</evidence>
<dbReference type="InterPro" id="IPR036396">
    <property type="entry name" value="Cyt_P450_sf"/>
</dbReference>
<evidence type="ECO:0000256" key="3">
    <source>
        <dbReference type="ARBA" id="ARBA00022617"/>
    </source>
</evidence>
<dbReference type="AlphaFoldDB" id="G9MY60"/>
<keyword evidence="10" id="KW-0812">Transmembrane</keyword>
<keyword evidence="12" id="KW-1185">Reference proteome</keyword>
<dbReference type="PANTHER" id="PTHR46206:SF1">
    <property type="entry name" value="P450, PUTATIVE (EUROFUNG)-RELATED"/>
    <property type="match status" value="1"/>
</dbReference>
<dbReference type="GeneID" id="25794848"/>
<evidence type="ECO:0000256" key="9">
    <source>
        <dbReference type="RuleBase" id="RU000461"/>
    </source>
</evidence>
<dbReference type="PRINTS" id="PR00465">
    <property type="entry name" value="EP450IV"/>
</dbReference>
<keyword evidence="10" id="KW-0472">Membrane</keyword>
<gene>
    <name evidence="11" type="ORF">TRIVIDRAFT_49153</name>
</gene>
<protein>
    <recommendedName>
        <fullName evidence="13">Cytochrome P450</fullName>
    </recommendedName>
</protein>
<dbReference type="InterPro" id="IPR001128">
    <property type="entry name" value="Cyt_P450"/>
</dbReference>
<dbReference type="VEuPathDB" id="FungiDB:TRIVIDRAFT_49153"/>
<organism evidence="11 12">
    <name type="scientific">Hypocrea virens (strain Gv29-8 / FGSC 10586)</name>
    <name type="common">Gliocladium virens</name>
    <name type="synonym">Trichoderma virens</name>
    <dbReference type="NCBI Taxonomy" id="413071"/>
    <lineage>
        <taxon>Eukaryota</taxon>
        <taxon>Fungi</taxon>
        <taxon>Dikarya</taxon>
        <taxon>Ascomycota</taxon>
        <taxon>Pezizomycotina</taxon>
        <taxon>Sordariomycetes</taxon>
        <taxon>Hypocreomycetidae</taxon>
        <taxon>Hypocreales</taxon>
        <taxon>Hypocreaceae</taxon>
        <taxon>Trichoderma</taxon>
    </lineage>
</organism>
<evidence type="ECO:0000256" key="4">
    <source>
        <dbReference type="ARBA" id="ARBA00022723"/>
    </source>
</evidence>
<dbReference type="OrthoDB" id="1844152at2759"/>
<dbReference type="STRING" id="413071.G9MY60"/>
<comment type="cofactor">
    <cofactor evidence="1 8">
        <name>heme</name>
        <dbReference type="ChEBI" id="CHEBI:30413"/>
    </cofactor>
</comment>
<evidence type="ECO:0000256" key="6">
    <source>
        <dbReference type="ARBA" id="ARBA00023004"/>
    </source>
</evidence>
<evidence type="ECO:0000256" key="1">
    <source>
        <dbReference type="ARBA" id="ARBA00001971"/>
    </source>
</evidence>
<dbReference type="PANTHER" id="PTHR46206">
    <property type="entry name" value="CYTOCHROME P450"/>
    <property type="match status" value="1"/>
</dbReference>
<feature type="transmembrane region" description="Helical" evidence="10">
    <location>
        <begin position="20"/>
        <end position="39"/>
    </location>
</feature>
<name>G9MY60_HYPVG</name>
<evidence type="ECO:0000313" key="11">
    <source>
        <dbReference type="EMBL" id="EHK20482.1"/>
    </source>
</evidence>
<comment type="caution">
    <text evidence="11">The sequence shown here is derived from an EMBL/GenBank/DDBJ whole genome shotgun (WGS) entry which is preliminary data.</text>
</comment>
<dbReference type="PROSITE" id="PS00086">
    <property type="entry name" value="CYTOCHROME_P450"/>
    <property type="match status" value="1"/>
</dbReference>
<feature type="binding site" description="axial binding residue" evidence="8">
    <location>
        <position position="474"/>
    </location>
    <ligand>
        <name>heme</name>
        <dbReference type="ChEBI" id="CHEBI:30413"/>
    </ligand>
    <ligandPart>
        <name>Fe</name>
        <dbReference type="ChEBI" id="CHEBI:18248"/>
    </ligandPart>
</feature>